<dbReference type="HOGENOM" id="CLU_001570_5_7_1"/>
<dbReference type="OMA" id="TCLMSIY"/>
<sequence>MFSDTTEEKVKDLLTMLLLAKDTDTGEGLSTSQIRDHVMTFLIAGHETVSTGMSWFLLQMARNPEMQKRLHDEVQSILPSDDEPLTAEHIDQMTYLNLCLKETLRLYPPAPMTFRQAMRDDTLCGYFIPKGTVLNIQVGALQRNPKYWTDPEDFIPERFQDESKIYPYSYLPFIAGTRMCIGYKFALLEMKVVLAMLMKEFHFELLPDITYTKKQAITMKPNPSLKLKATLINS</sequence>
<dbReference type="GeneID" id="20246151"/>
<dbReference type="STRING" id="225164.V3ZRG2"/>
<dbReference type="CTD" id="20246151"/>
<feature type="binding site" description="axial binding residue" evidence="2">
    <location>
        <position position="180"/>
    </location>
    <ligand>
        <name>heme</name>
        <dbReference type="ChEBI" id="CHEBI:30413"/>
    </ligand>
    <ligandPart>
        <name>Fe</name>
        <dbReference type="ChEBI" id="CHEBI:18248"/>
    </ligandPart>
</feature>
<dbReference type="Gene3D" id="1.10.630.10">
    <property type="entry name" value="Cytochrome P450"/>
    <property type="match status" value="1"/>
</dbReference>
<dbReference type="GO" id="GO:0020037">
    <property type="term" value="F:heme binding"/>
    <property type="evidence" value="ECO:0007669"/>
    <property type="project" value="InterPro"/>
</dbReference>
<accession>V3ZRG2</accession>
<dbReference type="AlphaFoldDB" id="V3ZRG2"/>
<dbReference type="Proteomes" id="UP000030746">
    <property type="component" value="Unassembled WGS sequence"/>
</dbReference>
<comment type="cofactor">
    <cofactor evidence="2">
        <name>heme</name>
        <dbReference type="ChEBI" id="CHEBI:30413"/>
    </cofactor>
</comment>
<gene>
    <name evidence="3" type="ORF">LOTGIDRAFT_209508</name>
</gene>
<dbReference type="InterPro" id="IPR001128">
    <property type="entry name" value="Cyt_P450"/>
</dbReference>
<name>V3ZRG2_LOTGI</name>
<dbReference type="SUPFAM" id="SSF48264">
    <property type="entry name" value="Cytochrome P450"/>
    <property type="match status" value="1"/>
</dbReference>
<dbReference type="EMBL" id="KB201890">
    <property type="protein sequence ID" value="ESO94008.1"/>
    <property type="molecule type" value="Genomic_DNA"/>
</dbReference>
<dbReference type="PANTHER" id="PTHR24291">
    <property type="entry name" value="CYTOCHROME P450 FAMILY 4"/>
    <property type="match status" value="1"/>
</dbReference>
<dbReference type="PRINTS" id="PR00385">
    <property type="entry name" value="P450"/>
</dbReference>
<keyword evidence="2" id="KW-0349">Heme</keyword>
<dbReference type="InterPro" id="IPR002401">
    <property type="entry name" value="Cyt_P450_E_grp-I"/>
</dbReference>
<dbReference type="GO" id="GO:0016705">
    <property type="term" value="F:oxidoreductase activity, acting on paired donors, with incorporation or reduction of molecular oxygen"/>
    <property type="evidence" value="ECO:0007669"/>
    <property type="project" value="InterPro"/>
</dbReference>
<keyword evidence="2" id="KW-0479">Metal-binding</keyword>
<evidence type="ECO:0000256" key="1">
    <source>
        <dbReference type="ARBA" id="ARBA00010617"/>
    </source>
</evidence>
<dbReference type="Pfam" id="PF00067">
    <property type="entry name" value="p450"/>
    <property type="match status" value="1"/>
</dbReference>
<evidence type="ECO:0000313" key="4">
    <source>
        <dbReference type="Proteomes" id="UP000030746"/>
    </source>
</evidence>
<keyword evidence="4" id="KW-1185">Reference proteome</keyword>
<dbReference type="GO" id="GO:0004497">
    <property type="term" value="F:monooxygenase activity"/>
    <property type="evidence" value="ECO:0007669"/>
    <property type="project" value="InterPro"/>
</dbReference>
<organism evidence="3 4">
    <name type="scientific">Lottia gigantea</name>
    <name type="common">Giant owl limpet</name>
    <dbReference type="NCBI Taxonomy" id="225164"/>
    <lineage>
        <taxon>Eukaryota</taxon>
        <taxon>Metazoa</taxon>
        <taxon>Spiralia</taxon>
        <taxon>Lophotrochozoa</taxon>
        <taxon>Mollusca</taxon>
        <taxon>Gastropoda</taxon>
        <taxon>Patellogastropoda</taxon>
        <taxon>Lottioidea</taxon>
        <taxon>Lottiidae</taxon>
        <taxon>Lottia</taxon>
    </lineage>
</organism>
<comment type="similarity">
    <text evidence="1">Belongs to the cytochrome P450 family.</text>
</comment>
<keyword evidence="2" id="KW-0408">Iron</keyword>
<dbReference type="OrthoDB" id="1470350at2759"/>
<evidence type="ECO:0008006" key="5">
    <source>
        <dbReference type="Google" id="ProtNLM"/>
    </source>
</evidence>
<dbReference type="RefSeq" id="XP_009055618.1">
    <property type="nucleotide sequence ID" value="XM_009057370.1"/>
</dbReference>
<evidence type="ECO:0000313" key="3">
    <source>
        <dbReference type="EMBL" id="ESO94008.1"/>
    </source>
</evidence>
<dbReference type="KEGG" id="lgi:LOTGIDRAFT_209508"/>
<dbReference type="PANTHER" id="PTHR24291:SF175">
    <property type="entry name" value="CYTOCHROME P450"/>
    <property type="match status" value="1"/>
</dbReference>
<evidence type="ECO:0000256" key="2">
    <source>
        <dbReference type="PIRSR" id="PIRSR602401-1"/>
    </source>
</evidence>
<dbReference type="InterPro" id="IPR036396">
    <property type="entry name" value="Cyt_P450_sf"/>
</dbReference>
<dbReference type="InterPro" id="IPR050196">
    <property type="entry name" value="Cytochrome_P450_Monoox"/>
</dbReference>
<dbReference type="GO" id="GO:0005506">
    <property type="term" value="F:iron ion binding"/>
    <property type="evidence" value="ECO:0007669"/>
    <property type="project" value="InterPro"/>
</dbReference>
<reference evidence="3 4" key="1">
    <citation type="journal article" date="2013" name="Nature">
        <title>Insights into bilaterian evolution from three spiralian genomes.</title>
        <authorList>
            <person name="Simakov O."/>
            <person name="Marletaz F."/>
            <person name="Cho S.J."/>
            <person name="Edsinger-Gonzales E."/>
            <person name="Havlak P."/>
            <person name="Hellsten U."/>
            <person name="Kuo D.H."/>
            <person name="Larsson T."/>
            <person name="Lv J."/>
            <person name="Arendt D."/>
            <person name="Savage R."/>
            <person name="Osoegawa K."/>
            <person name="de Jong P."/>
            <person name="Grimwood J."/>
            <person name="Chapman J.A."/>
            <person name="Shapiro H."/>
            <person name="Aerts A."/>
            <person name="Otillar R.P."/>
            <person name="Terry A.Y."/>
            <person name="Boore J.L."/>
            <person name="Grigoriev I.V."/>
            <person name="Lindberg D.R."/>
            <person name="Seaver E.C."/>
            <person name="Weisblat D.A."/>
            <person name="Putnam N.H."/>
            <person name="Rokhsar D.S."/>
        </authorList>
    </citation>
    <scope>NUCLEOTIDE SEQUENCE [LARGE SCALE GENOMIC DNA]</scope>
</reference>
<protein>
    <recommendedName>
        <fullName evidence="5">Cytochrome P450</fullName>
    </recommendedName>
</protein>
<proteinExistence type="inferred from homology"/>
<dbReference type="PRINTS" id="PR00463">
    <property type="entry name" value="EP450I"/>
</dbReference>